<evidence type="ECO:0000313" key="3">
    <source>
        <dbReference type="Proteomes" id="UP000032142"/>
    </source>
</evidence>
<dbReference type="EMBL" id="JRRC01509552">
    <property type="protein sequence ID" value="KHG08787.1"/>
    <property type="molecule type" value="Genomic_DNA"/>
</dbReference>
<reference evidence="3" key="1">
    <citation type="submission" date="2014-09" db="EMBL/GenBank/DDBJ databases">
        <authorList>
            <person name="Mudge J."/>
            <person name="Ramaraj T."/>
            <person name="Lindquist I.E."/>
            <person name="Bharti A.K."/>
            <person name="Sundararajan A."/>
            <person name="Cameron C.T."/>
            <person name="Woodward J.E."/>
            <person name="May G.D."/>
            <person name="Brubaker C."/>
            <person name="Broadhvest J."/>
            <person name="Wilkins T.A."/>
        </authorList>
    </citation>
    <scope>NUCLEOTIDE SEQUENCE</scope>
    <source>
        <strain evidence="3">cv. AKA8401</strain>
    </source>
</reference>
<proteinExistence type="predicted"/>
<keyword evidence="1" id="KW-1133">Transmembrane helix</keyword>
<keyword evidence="1" id="KW-0472">Membrane</keyword>
<feature type="transmembrane region" description="Helical" evidence="1">
    <location>
        <begin position="12"/>
        <end position="31"/>
    </location>
</feature>
<protein>
    <submittedName>
        <fullName evidence="2">Uncharacterized protein</fullName>
    </submittedName>
</protein>
<gene>
    <name evidence="2" type="ORF">F383_35937</name>
</gene>
<evidence type="ECO:0000313" key="2">
    <source>
        <dbReference type="EMBL" id="KHG08787.1"/>
    </source>
</evidence>
<keyword evidence="1" id="KW-0812">Transmembrane</keyword>
<sequence length="47" mass="5113">MSSRLIELSLETIASYSAFLSFSFSIISLASEVIGDPSFFLCVMSKS</sequence>
<evidence type="ECO:0000256" key="1">
    <source>
        <dbReference type="SAM" id="Phobius"/>
    </source>
</evidence>
<name>A0A0B0N839_GOSAR</name>
<comment type="caution">
    <text evidence="2">The sequence shown here is derived from an EMBL/GenBank/DDBJ whole genome shotgun (WGS) entry which is preliminary data.</text>
</comment>
<keyword evidence="3" id="KW-1185">Reference proteome</keyword>
<accession>A0A0B0N839</accession>
<organism evidence="2 3">
    <name type="scientific">Gossypium arboreum</name>
    <name type="common">Tree cotton</name>
    <name type="synonym">Gossypium nanking</name>
    <dbReference type="NCBI Taxonomy" id="29729"/>
    <lineage>
        <taxon>Eukaryota</taxon>
        <taxon>Viridiplantae</taxon>
        <taxon>Streptophyta</taxon>
        <taxon>Embryophyta</taxon>
        <taxon>Tracheophyta</taxon>
        <taxon>Spermatophyta</taxon>
        <taxon>Magnoliopsida</taxon>
        <taxon>eudicotyledons</taxon>
        <taxon>Gunneridae</taxon>
        <taxon>Pentapetalae</taxon>
        <taxon>rosids</taxon>
        <taxon>malvids</taxon>
        <taxon>Malvales</taxon>
        <taxon>Malvaceae</taxon>
        <taxon>Malvoideae</taxon>
        <taxon>Gossypium</taxon>
    </lineage>
</organism>
<dbReference type="AlphaFoldDB" id="A0A0B0N839"/>
<dbReference type="Proteomes" id="UP000032142">
    <property type="component" value="Unassembled WGS sequence"/>
</dbReference>